<dbReference type="EMBL" id="REGN01001099">
    <property type="protein sequence ID" value="RNA37056.1"/>
    <property type="molecule type" value="Genomic_DNA"/>
</dbReference>
<evidence type="ECO:0000313" key="2">
    <source>
        <dbReference type="Proteomes" id="UP000276133"/>
    </source>
</evidence>
<proteinExistence type="predicted"/>
<comment type="caution">
    <text evidence="1">The sequence shown here is derived from an EMBL/GenBank/DDBJ whole genome shotgun (WGS) entry which is preliminary data.</text>
</comment>
<dbReference type="Proteomes" id="UP000276133">
    <property type="component" value="Unassembled WGS sequence"/>
</dbReference>
<accession>A0A3M7SMU6</accession>
<sequence length="72" mass="8262">MYTSIHVLKIGSEQESFSQINTDRSNKILFNNGNSCLKCIYTNTTSLVNKWDEFNSLVPANHFPYIIMVTET</sequence>
<organism evidence="1 2">
    <name type="scientific">Brachionus plicatilis</name>
    <name type="common">Marine rotifer</name>
    <name type="synonym">Brachionus muelleri</name>
    <dbReference type="NCBI Taxonomy" id="10195"/>
    <lineage>
        <taxon>Eukaryota</taxon>
        <taxon>Metazoa</taxon>
        <taxon>Spiralia</taxon>
        <taxon>Gnathifera</taxon>
        <taxon>Rotifera</taxon>
        <taxon>Eurotatoria</taxon>
        <taxon>Monogononta</taxon>
        <taxon>Pseudotrocha</taxon>
        <taxon>Ploima</taxon>
        <taxon>Brachionidae</taxon>
        <taxon>Brachionus</taxon>
    </lineage>
</organism>
<gene>
    <name evidence="1" type="ORF">BpHYR1_023767</name>
</gene>
<evidence type="ECO:0000313" key="1">
    <source>
        <dbReference type="EMBL" id="RNA37056.1"/>
    </source>
</evidence>
<dbReference type="AlphaFoldDB" id="A0A3M7SMU6"/>
<name>A0A3M7SMU6_BRAPC</name>
<reference evidence="1 2" key="1">
    <citation type="journal article" date="2018" name="Sci. Rep.">
        <title>Genomic signatures of local adaptation to the degree of environmental predictability in rotifers.</title>
        <authorList>
            <person name="Franch-Gras L."/>
            <person name="Hahn C."/>
            <person name="Garcia-Roger E.M."/>
            <person name="Carmona M.J."/>
            <person name="Serra M."/>
            <person name="Gomez A."/>
        </authorList>
    </citation>
    <scope>NUCLEOTIDE SEQUENCE [LARGE SCALE GENOMIC DNA]</scope>
    <source>
        <strain evidence="1">HYR1</strain>
    </source>
</reference>
<keyword evidence="2" id="KW-1185">Reference proteome</keyword>
<protein>
    <submittedName>
        <fullName evidence="1">Uncharacterized protein</fullName>
    </submittedName>
</protein>